<sequence length="708" mass="79209">MENTHSELEKKLHDSNATPMPLPLQFLKDITSGFSTGSVLGEGGYGVVYKGVLQSGKIIAVKKLFELRLKEETFQNEVSYLMGIKHQNVVQFVGYCAESRWEAIEIPSGSGKHIFVEIPKRLLCFEYVSNKSLDRHISDETLGLEWNMRYEIIKGICNGLHFLHEECHIVHLDLKPENILMDSTMTPKIGDFGLSRIFGEQQSRIVTNNRAGTCGYMAPEYLTRGVVSNKADIFSLGVIVIEIITGHRDYPYSYQDSADSTATHFQQFIEKVLASWRNKFLSTPNYKSMERSTQQLRQCIAIALGCVDPAMEKRPTAKDIIEVLNGLDKMEANNELQSDAQCKDQLLVMNPSDVLFPAPLSESSRATGIEILAAKASCNPQAASDITNESVQQATPPSIQIIPKEHCGQPMGSLDVSQLKPWIITGHDGGYINIFDYETRKSIGSDAGDGNAVSIIKFIERKQWFIVGSFSGYINVYTYQQTKVQKITSFRAKGRLLPVIHSLAVHPTLPYVLSACNGHIQLWDWDKNWQCIRIFERSSFVANQYELAFNPNDTNEFASADTQEIKIWSLGSVKRNYTLRGHSELINSLNFFTTHDDNQLYLISGSRDNTAKIWDLQKRACVHTLEDFMSPVIFSSSYPSLPVLITCTKDGVINLWSSTDFRLMKTLSVGGPGGAYGLACLTGSGRLVMGNESTLFMVDIRDEEPFAS</sequence>
<evidence type="ECO:0000313" key="2">
    <source>
        <dbReference type="Proteomes" id="UP001732700"/>
    </source>
</evidence>
<keyword evidence="2" id="KW-1185">Reference proteome</keyword>
<dbReference type="EnsemblPlants" id="AVESA.00010b.r2.7DG1343990.1">
    <property type="protein sequence ID" value="AVESA.00010b.r2.7DG1343990.1.CDS"/>
    <property type="gene ID" value="AVESA.00010b.r2.7DG1343990"/>
</dbReference>
<reference evidence="1" key="2">
    <citation type="submission" date="2025-09" db="UniProtKB">
        <authorList>
            <consortium name="EnsemblPlants"/>
        </authorList>
    </citation>
    <scope>IDENTIFICATION</scope>
</reference>
<evidence type="ECO:0000313" key="1">
    <source>
        <dbReference type="EnsemblPlants" id="AVESA.00010b.r2.7DG1343990.1.CDS"/>
    </source>
</evidence>
<proteinExistence type="predicted"/>
<organism evidence="1 2">
    <name type="scientific">Avena sativa</name>
    <name type="common">Oat</name>
    <dbReference type="NCBI Taxonomy" id="4498"/>
    <lineage>
        <taxon>Eukaryota</taxon>
        <taxon>Viridiplantae</taxon>
        <taxon>Streptophyta</taxon>
        <taxon>Embryophyta</taxon>
        <taxon>Tracheophyta</taxon>
        <taxon>Spermatophyta</taxon>
        <taxon>Magnoliopsida</taxon>
        <taxon>Liliopsida</taxon>
        <taxon>Poales</taxon>
        <taxon>Poaceae</taxon>
        <taxon>BOP clade</taxon>
        <taxon>Pooideae</taxon>
        <taxon>Poodae</taxon>
        <taxon>Poeae</taxon>
        <taxon>Poeae Chloroplast Group 1 (Aveneae type)</taxon>
        <taxon>Aveninae</taxon>
        <taxon>Avena</taxon>
    </lineage>
</organism>
<reference evidence="1" key="1">
    <citation type="submission" date="2021-05" db="EMBL/GenBank/DDBJ databases">
        <authorList>
            <person name="Scholz U."/>
            <person name="Mascher M."/>
            <person name="Fiebig A."/>
        </authorList>
    </citation>
    <scope>NUCLEOTIDE SEQUENCE [LARGE SCALE GENOMIC DNA]</scope>
</reference>
<dbReference type="Proteomes" id="UP001732700">
    <property type="component" value="Chromosome 7D"/>
</dbReference>
<name>A0ACD6A690_AVESA</name>
<accession>A0ACD6A690</accession>
<protein>
    <submittedName>
        <fullName evidence="1">Uncharacterized protein</fullName>
    </submittedName>
</protein>